<comment type="similarity">
    <text evidence="5">Belongs to the SAT4 family.</text>
</comment>
<feature type="transmembrane region" description="Helical" evidence="6">
    <location>
        <begin position="71"/>
        <end position="96"/>
    </location>
</feature>
<name>A0A401GZ69_9APHY</name>
<proteinExistence type="inferred from homology"/>
<feature type="transmembrane region" description="Helical" evidence="6">
    <location>
        <begin position="160"/>
        <end position="179"/>
    </location>
</feature>
<evidence type="ECO:0000256" key="4">
    <source>
        <dbReference type="ARBA" id="ARBA00023136"/>
    </source>
</evidence>
<sequence>MSFITDIRVVATVFPGIAFILTLLRLYYRWSRKHLGYDDAWAAFALCSVFFMTGGAWLHSGRTQSRYHKIIGYYFVNVSFTCVLWSARMSILASILRIIPHMLVLRRYAYAGSFLFLAMWAANIIQKVYICEHHTAWKRLPGVQCVLGNSVGAVELATDITADIILVALPLHLLWGIGITSPRRKLLITIFSASMITTIVSIVHAGYVFSPIRNGEAIAAHLEASVSLIVCNLAVLVTWLVRALRPNEDLDEVRGISDDSRRLSGLRRSQLSTLRFVRDPPIVLVTMEQHSDPTRTGESTVKSSVSSGMFPVQDKSGVFDGKVFEETDKEKIGEQALP</sequence>
<feature type="transmembrane region" description="Helical" evidence="6">
    <location>
        <begin position="6"/>
        <end position="28"/>
    </location>
</feature>
<feature type="transmembrane region" description="Helical" evidence="6">
    <location>
        <begin position="108"/>
        <end position="130"/>
    </location>
</feature>
<accession>A0A401GZ69</accession>
<evidence type="ECO:0000256" key="5">
    <source>
        <dbReference type="ARBA" id="ARBA00038359"/>
    </source>
</evidence>
<dbReference type="GeneID" id="38784367"/>
<keyword evidence="2 6" id="KW-0812">Transmembrane</keyword>
<feature type="transmembrane region" description="Helical" evidence="6">
    <location>
        <begin position="219"/>
        <end position="241"/>
    </location>
</feature>
<evidence type="ECO:0000313" key="8">
    <source>
        <dbReference type="EMBL" id="GBE87450.1"/>
    </source>
</evidence>
<dbReference type="Proteomes" id="UP000287166">
    <property type="component" value="Unassembled WGS sequence"/>
</dbReference>
<keyword evidence="4 6" id="KW-0472">Membrane</keyword>
<dbReference type="InterPro" id="IPR052337">
    <property type="entry name" value="SAT4-like"/>
</dbReference>
<feature type="transmembrane region" description="Helical" evidence="6">
    <location>
        <begin position="186"/>
        <end position="207"/>
    </location>
</feature>
<evidence type="ECO:0000256" key="6">
    <source>
        <dbReference type="SAM" id="Phobius"/>
    </source>
</evidence>
<dbReference type="InterPro" id="IPR049326">
    <property type="entry name" value="Rhodopsin_dom_fungi"/>
</dbReference>
<feature type="domain" description="Rhodopsin" evidence="7">
    <location>
        <begin position="24"/>
        <end position="216"/>
    </location>
</feature>
<evidence type="ECO:0000313" key="9">
    <source>
        <dbReference type="Proteomes" id="UP000287166"/>
    </source>
</evidence>
<reference evidence="8 9" key="1">
    <citation type="journal article" date="2018" name="Sci. Rep.">
        <title>Genome sequence of the cauliflower mushroom Sparassis crispa (Hanabiratake) and its association with beneficial usage.</title>
        <authorList>
            <person name="Kiyama R."/>
            <person name="Furutani Y."/>
            <person name="Kawaguchi K."/>
            <person name="Nakanishi T."/>
        </authorList>
    </citation>
    <scope>NUCLEOTIDE SEQUENCE [LARGE SCALE GENOMIC DNA]</scope>
</reference>
<dbReference type="GO" id="GO:0016020">
    <property type="term" value="C:membrane"/>
    <property type="evidence" value="ECO:0007669"/>
    <property type="project" value="UniProtKB-SubCell"/>
</dbReference>
<protein>
    <recommendedName>
        <fullName evidence="7">Rhodopsin domain-containing protein</fullName>
    </recommendedName>
</protein>
<dbReference type="Pfam" id="PF20684">
    <property type="entry name" value="Fung_rhodopsin"/>
    <property type="match status" value="1"/>
</dbReference>
<dbReference type="OrthoDB" id="444631at2759"/>
<dbReference type="AlphaFoldDB" id="A0A401GZ69"/>
<comment type="subcellular location">
    <subcellularLocation>
        <location evidence="1">Membrane</location>
        <topology evidence="1">Multi-pass membrane protein</topology>
    </subcellularLocation>
</comment>
<keyword evidence="9" id="KW-1185">Reference proteome</keyword>
<evidence type="ECO:0000256" key="1">
    <source>
        <dbReference type="ARBA" id="ARBA00004141"/>
    </source>
</evidence>
<evidence type="ECO:0000256" key="3">
    <source>
        <dbReference type="ARBA" id="ARBA00022989"/>
    </source>
</evidence>
<evidence type="ECO:0000256" key="2">
    <source>
        <dbReference type="ARBA" id="ARBA00022692"/>
    </source>
</evidence>
<comment type="caution">
    <text evidence="8">The sequence shown here is derived from an EMBL/GenBank/DDBJ whole genome shotgun (WGS) entry which is preliminary data.</text>
</comment>
<dbReference type="PANTHER" id="PTHR33048">
    <property type="entry name" value="PTH11-LIKE INTEGRAL MEMBRANE PROTEIN (AFU_ORTHOLOGUE AFUA_5G11245)"/>
    <property type="match status" value="1"/>
</dbReference>
<evidence type="ECO:0000259" key="7">
    <source>
        <dbReference type="Pfam" id="PF20684"/>
    </source>
</evidence>
<keyword evidence="3 6" id="KW-1133">Transmembrane helix</keyword>
<dbReference type="PANTHER" id="PTHR33048:SF152">
    <property type="entry name" value="INTEGRAL MEMBRANE PROTEIN"/>
    <property type="match status" value="1"/>
</dbReference>
<feature type="transmembrane region" description="Helical" evidence="6">
    <location>
        <begin position="40"/>
        <end position="59"/>
    </location>
</feature>
<dbReference type="RefSeq" id="XP_027618363.1">
    <property type="nucleotide sequence ID" value="XM_027762562.1"/>
</dbReference>
<dbReference type="EMBL" id="BFAD01000011">
    <property type="protein sequence ID" value="GBE87450.1"/>
    <property type="molecule type" value="Genomic_DNA"/>
</dbReference>
<gene>
    <name evidence="8" type="ORF">SCP_1101260</name>
</gene>
<dbReference type="InParanoid" id="A0A401GZ69"/>
<organism evidence="8 9">
    <name type="scientific">Sparassis crispa</name>
    <dbReference type="NCBI Taxonomy" id="139825"/>
    <lineage>
        <taxon>Eukaryota</taxon>
        <taxon>Fungi</taxon>
        <taxon>Dikarya</taxon>
        <taxon>Basidiomycota</taxon>
        <taxon>Agaricomycotina</taxon>
        <taxon>Agaricomycetes</taxon>
        <taxon>Polyporales</taxon>
        <taxon>Sparassidaceae</taxon>
        <taxon>Sparassis</taxon>
    </lineage>
</organism>